<dbReference type="EMBL" id="JBHTBF010000001">
    <property type="protein sequence ID" value="MFC7315620.1"/>
    <property type="molecule type" value="Genomic_DNA"/>
</dbReference>
<dbReference type="InterPro" id="IPR008173">
    <property type="entry name" value="Adenylyl_cyclase_CyaB"/>
</dbReference>
<dbReference type="NCBIfam" id="TIGR00318">
    <property type="entry name" value="cyaB"/>
    <property type="match status" value="1"/>
</dbReference>
<dbReference type="PANTHER" id="PTHR21028:SF2">
    <property type="entry name" value="CYTH DOMAIN-CONTAINING PROTEIN"/>
    <property type="match status" value="1"/>
</dbReference>
<dbReference type="GeneID" id="79314591"/>
<comment type="caution">
    <text evidence="2">The sequence shown here is derived from an EMBL/GenBank/DDBJ whole genome shotgun (WGS) entry which is preliminary data.</text>
</comment>
<protein>
    <submittedName>
        <fullName evidence="2">Class IV adenylate cyclase</fullName>
    </submittedName>
</protein>
<evidence type="ECO:0000313" key="2">
    <source>
        <dbReference type="EMBL" id="MFC7315620.1"/>
    </source>
</evidence>
<name>A0ABD6A609_9EURY</name>
<dbReference type="PANTHER" id="PTHR21028">
    <property type="entry name" value="SI:CH211-156B7.4"/>
    <property type="match status" value="1"/>
</dbReference>
<dbReference type="InterPro" id="IPR033469">
    <property type="entry name" value="CYTH-like_dom_sf"/>
</dbReference>
<evidence type="ECO:0000259" key="1">
    <source>
        <dbReference type="PROSITE" id="PS51707"/>
    </source>
</evidence>
<evidence type="ECO:0000313" key="3">
    <source>
        <dbReference type="Proteomes" id="UP001596547"/>
    </source>
</evidence>
<dbReference type="Proteomes" id="UP001596547">
    <property type="component" value="Unassembled WGS sequence"/>
</dbReference>
<dbReference type="RefSeq" id="WP_276305022.1">
    <property type="nucleotide sequence ID" value="NZ_CP119992.1"/>
</dbReference>
<dbReference type="AlphaFoldDB" id="A0ABD6A609"/>
<dbReference type="InterPro" id="IPR023577">
    <property type="entry name" value="CYTH_domain"/>
</dbReference>
<reference evidence="2 3" key="1">
    <citation type="journal article" date="2019" name="Int. J. Syst. Evol. Microbiol.">
        <title>The Global Catalogue of Microorganisms (GCM) 10K type strain sequencing project: providing services to taxonomists for standard genome sequencing and annotation.</title>
        <authorList>
            <consortium name="The Broad Institute Genomics Platform"/>
            <consortium name="The Broad Institute Genome Sequencing Center for Infectious Disease"/>
            <person name="Wu L."/>
            <person name="Ma J."/>
        </authorList>
    </citation>
    <scope>NUCLEOTIDE SEQUENCE [LARGE SCALE GENOMIC DNA]</scope>
    <source>
        <strain evidence="2 3">PSR21</strain>
    </source>
</reference>
<dbReference type="Pfam" id="PF01928">
    <property type="entry name" value="CYTH"/>
    <property type="match status" value="1"/>
</dbReference>
<dbReference type="PROSITE" id="PS51707">
    <property type="entry name" value="CYTH"/>
    <property type="match status" value="1"/>
</dbReference>
<dbReference type="SMART" id="SM01118">
    <property type="entry name" value="CYTH"/>
    <property type="match status" value="1"/>
</dbReference>
<dbReference type="SUPFAM" id="SSF55154">
    <property type="entry name" value="CYTH-like phosphatases"/>
    <property type="match status" value="1"/>
</dbReference>
<feature type="domain" description="CYTH" evidence="1">
    <location>
        <begin position="1"/>
        <end position="175"/>
    </location>
</feature>
<accession>A0ABD6A609</accession>
<dbReference type="Gene3D" id="2.40.320.10">
    <property type="entry name" value="Hypothetical Protein Pfu-838710-001"/>
    <property type="match status" value="1"/>
</dbReference>
<keyword evidence="3" id="KW-1185">Reference proteome</keyword>
<sequence>MYEVEVKFPADHGRLRRRLDELDAVHEATVEQRDTYYDAPHRSFAETDEALRIRRVRRDGTTDARIAYKGPLVDEASKTREEVETGVEDGETMAAVLDRLGFSAVATVEKRRAVYALDGYAVVLDAVEGLGEFVEVERESADVAATREGAFDLCRELGLDPDDQIRASYLELLLGE</sequence>
<organism evidence="2 3">
    <name type="scientific">Halomarina halobia</name>
    <dbReference type="NCBI Taxonomy" id="3033386"/>
    <lineage>
        <taxon>Archaea</taxon>
        <taxon>Methanobacteriati</taxon>
        <taxon>Methanobacteriota</taxon>
        <taxon>Stenosarchaea group</taxon>
        <taxon>Halobacteria</taxon>
        <taxon>Halobacteriales</taxon>
        <taxon>Natronomonadaceae</taxon>
        <taxon>Halomarina</taxon>
    </lineage>
</organism>
<proteinExistence type="predicted"/>
<gene>
    <name evidence="2" type="primary">cyaB</name>
    <name evidence="2" type="ORF">ACFQPE_02260</name>
</gene>
<dbReference type="CDD" id="cd07890">
    <property type="entry name" value="CYTH-like_AC_IV-like"/>
    <property type="match status" value="1"/>
</dbReference>